<accession>A0ABD0N4Z5</accession>
<evidence type="ECO:0000256" key="1">
    <source>
        <dbReference type="SAM" id="MobiDB-lite"/>
    </source>
</evidence>
<feature type="non-terminal residue" evidence="2">
    <location>
        <position position="53"/>
    </location>
</feature>
<evidence type="ECO:0000313" key="3">
    <source>
        <dbReference type="Proteomes" id="UP001529510"/>
    </source>
</evidence>
<dbReference type="EMBL" id="JAMKFB020000024">
    <property type="protein sequence ID" value="KAL0157190.1"/>
    <property type="molecule type" value="Genomic_DNA"/>
</dbReference>
<comment type="caution">
    <text evidence="2">The sequence shown here is derived from an EMBL/GenBank/DDBJ whole genome shotgun (WGS) entry which is preliminary data.</text>
</comment>
<sequence>MITGQLSKPLLPLRADMDACELRDDDKAASPDSELNEEPLLLSADTDSEEKMY</sequence>
<keyword evidence="3" id="KW-1185">Reference proteome</keyword>
<protein>
    <submittedName>
        <fullName evidence="2">Uncharacterized protein</fullName>
    </submittedName>
</protein>
<name>A0ABD0N4Z5_CIRMR</name>
<organism evidence="2 3">
    <name type="scientific">Cirrhinus mrigala</name>
    <name type="common">Mrigala</name>
    <dbReference type="NCBI Taxonomy" id="683832"/>
    <lineage>
        <taxon>Eukaryota</taxon>
        <taxon>Metazoa</taxon>
        <taxon>Chordata</taxon>
        <taxon>Craniata</taxon>
        <taxon>Vertebrata</taxon>
        <taxon>Euteleostomi</taxon>
        <taxon>Actinopterygii</taxon>
        <taxon>Neopterygii</taxon>
        <taxon>Teleostei</taxon>
        <taxon>Ostariophysi</taxon>
        <taxon>Cypriniformes</taxon>
        <taxon>Cyprinidae</taxon>
        <taxon>Labeoninae</taxon>
        <taxon>Labeonini</taxon>
        <taxon>Cirrhinus</taxon>
    </lineage>
</organism>
<dbReference type="Proteomes" id="UP001529510">
    <property type="component" value="Unassembled WGS sequence"/>
</dbReference>
<reference evidence="2 3" key="1">
    <citation type="submission" date="2024-05" db="EMBL/GenBank/DDBJ databases">
        <title>Genome sequencing and assembly of Indian major carp, Cirrhinus mrigala (Hamilton, 1822).</title>
        <authorList>
            <person name="Mohindra V."/>
            <person name="Chowdhury L.M."/>
            <person name="Lal K."/>
            <person name="Jena J.K."/>
        </authorList>
    </citation>
    <scope>NUCLEOTIDE SEQUENCE [LARGE SCALE GENOMIC DNA]</scope>
    <source>
        <strain evidence="2">CM1030</strain>
        <tissue evidence="2">Blood</tissue>
    </source>
</reference>
<evidence type="ECO:0000313" key="2">
    <source>
        <dbReference type="EMBL" id="KAL0157190.1"/>
    </source>
</evidence>
<gene>
    <name evidence="2" type="ORF">M9458_048436</name>
</gene>
<dbReference type="AlphaFoldDB" id="A0ABD0N4Z5"/>
<proteinExistence type="predicted"/>
<feature type="region of interest" description="Disordered" evidence="1">
    <location>
        <begin position="22"/>
        <end position="53"/>
    </location>
</feature>